<keyword evidence="4 6" id="KW-1133">Transmembrane helix</keyword>
<dbReference type="PANTHER" id="PTHR43124">
    <property type="entry name" value="PURINE EFFLUX PUMP PBUE"/>
    <property type="match status" value="1"/>
</dbReference>
<dbReference type="PANTHER" id="PTHR43124:SF5">
    <property type="entry name" value="PURINE RIBONUCLEOSIDE EFFLUX PUMP NEPI"/>
    <property type="match status" value="1"/>
</dbReference>
<dbReference type="STRING" id="1123510.GCA_000620025_00026"/>
<comment type="subcellular location">
    <subcellularLocation>
        <location evidence="1">Cell membrane</location>
        <topology evidence="1">Multi-pass membrane protein</topology>
    </subcellularLocation>
</comment>
<evidence type="ECO:0000313" key="9">
    <source>
        <dbReference type="Proteomes" id="UP000267342"/>
    </source>
</evidence>
<feature type="transmembrane region" description="Helical" evidence="6">
    <location>
        <begin position="248"/>
        <end position="268"/>
    </location>
</feature>
<keyword evidence="3 6" id="KW-0812">Transmembrane</keyword>
<evidence type="ECO:0000256" key="4">
    <source>
        <dbReference type="ARBA" id="ARBA00022989"/>
    </source>
</evidence>
<feature type="transmembrane region" description="Helical" evidence="6">
    <location>
        <begin position="301"/>
        <end position="322"/>
    </location>
</feature>
<feature type="transmembrane region" description="Helical" evidence="6">
    <location>
        <begin position="139"/>
        <end position="162"/>
    </location>
</feature>
<proteinExistence type="predicted"/>
<dbReference type="RefSeq" id="WP_027704301.1">
    <property type="nucleotide sequence ID" value="NZ_AP018933.1"/>
</dbReference>
<feature type="transmembrane region" description="Helical" evidence="6">
    <location>
        <begin position="168"/>
        <end position="188"/>
    </location>
</feature>
<dbReference type="Pfam" id="PF07690">
    <property type="entry name" value="MFS_1"/>
    <property type="match status" value="1"/>
</dbReference>
<dbReference type="PROSITE" id="PS50850">
    <property type="entry name" value="MFS"/>
    <property type="match status" value="1"/>
</dbReference>
<evidence type="ECO:0000259" key="7">
    <source>
        <dbReference type="PROSITE" id="PS50850"/>
    </source>
</evidence>
<feature type="transmembrane region" description="Helical" evidence="6">
    <location>
        <begin position="79"/>
        <end position="103"/>
    </location>
</feature>
<feature type="transmembrane region" description="Helical" evidence="6">
    <location>
        <begin position="209"/>
        <end position="228"/>
    </location>
</feature>
<feature type="transmembrane region" description="Helical" evidence="6">
    <location>
        <begin position="12"/>
        <end position="33"/>
    </location>
</feature>
<evidence type="ECO:0000256" key="5">
    <source>
        <dbReference type="ARBA" id="ARBA00023136"/>
    </source>
</evidence>
<dbReference type="AlphaFoldDB" id="A0A348HIE5"/>
<dbReference type="Proteomes" id="UP000267342">
    <property type="component" value="Chromosome"/>
</dbReference>
<evidence type="ECO:0000256" key="3">
    <source>
        <dbReference type="ARBA" id="ARBA00022692"/>
    </source>
</evidence>
<keyword evidence="2" id="KW-1003">Cell membrane</keyword>
<feature type="transmembrane region" description="Helical" evidence="6">
    <location>
        <begin position="275"/>
        <end position="295"/>
    </location>
</feature>
<sequence>MTNSSSSRQHSWSAVFGMTLCAFALIASEFMPVSLLTPIAANLHISEGSAGQAISISGAFALFTSLFISYLAGRVDRKLVLLGLTLIMIASGLVVTFAPSYIVFMVGRALIGIAIGGFWSMSAATAMRLVPKESVPKALAILNGGNALATVIAAPLGSFLGAVIGWRGAFFCIVPVTIIAFTWLWISLPSLPVQRAATKNVFGLLKRPLIAVGMLAITFFFMGQFTLFTYLRPFLETITHTGPTMLSLMLLVVGVSGFIGTTLIGMFIKRGPYRTLIVIPALMAIIALALIAVGYSLFMTAILLAVWGLIATSAPVAWWTWLAESLPDDAEAGGGLIVAIIQLAITLGATLGGLLFDSHGYSATFSASALLLLMAALLAFITYRISLRHSV</sequence>
<dbReference type="InterPro" id="IPR011701">
    <property type="entry name" value="MFS"/>
</dbReference>
<dbReference type="InterPro" id="IPR020846">
    <property type="entry name" value="MFS_dom"/>
</dbReference>
<gene>
    <name evidence="8" type="ORF">ZBT109_2672</name>
</gene>
<keyword evidence="5 6" id="KW-0472">Membrane</keyword>
<evidence type="ECO:0000256" key="6">
    <source>
        <dbReference type="SAM" id="Phobius"/>
    </source>
</evidence>
<accession>A0A348HIE5</accession>
<dbReference type="GO" id="GO:0005886">
    <property type="term" value="C:plasma membrane"/>
    <property type="evidence" value="ECO:0007669"/>
    <property type="project" value="UniProtKB-SubCell"/>
</dbReference>
<evidence type="ECO:0000313" key="8">
    <source>
        <dbReference type="EMBL" id="BBG31397.1"/>
    </source>
</evidence>
<organism evidence="8 9">
    <name type="scientific">Zymobacter palmae</name>
    <dbReference type="NCBI Taxonomy" id="33074"/>
    <lineage>
        <taxon>Bacteria</taxon>
        <taxon>Pseudomonadati</taxon>
        <taxon>Pseudomonadota</taxon>
        <taxon>Gammaproteobacteria</taxon>
        <taxon>Oceanospirillales</taxon>
        <taxon>Halomonadaceae</taxon>
        <taxon>Zymobacter group</taxon>
        <taxon>Zymobacter</taxon>
    </lineage>
</organism>
<keyword evidence="9" id="KW-1185">Reference proteome</keyword>
<dbReference type="InterPro" id="IPR036259">
    <property type="entry name" value="MFS_trans_sf"/>
</dbReference>
<dbReference type="SUPFAM" id="SSF103473">
    <property type="entry name" value="MFS general substrate transporter"/>
    <property type="match status" value="1"/>
</dbReference>
<evidence type="ECO:0000256" key="1">
    <source>
        <dbReference type="ARBA" id="ARBA00004651"/>
    </source>
</evidence>
<protein>
    <submittedName>
        <fullName evidence="8">Arabinose efflux permease</fullName>
    </submittedName>
</protein>
<dbReference type="KEGG" id="zpl:ZBT109_2672"/>
<feature type="domain" description="Major facilitator superfamily (MFS) profile" evidence="7">
    <location>
        <begin position="14"/>
        <end position="387"/>
    </location>
</feature>
<reference evidence="8 9" key="1">
    <citation type="submission" date="2018-09" db="EMBL/GenBank/DDBJ databases">
        <title>Zymobacter palmae IAM14233 (=T109) whole genome analysis.</title>
        <authorList>
            <person name="Yanase H."/>
        </authorList>
    </citation>
    <scope>NUCLEOTIDE SEQUENCE [LARGE SCALE GENOMIC DNA]</scope>
    <source>
        <strain evidence="8 9">IAM14233</strain>
    </source>
</reference>
<dbReference type="GO" id="GO:0022857">
    <property type="term" value="F:transmembrane transporter activity"/>
    <property type="evidence" value="ECO:0007669"/>
    <property type="project" value="InterPro"/>
</dbReference>
<dbReference type="OrthoDB" id="9812189at2"/>
<feature type="transmembrane region" description="Helical" evidence="6">
    <location>
        <begin position="109"/>
        <end position="127"/>
    </location>
</feature>
<feature type="transmembrane region" description="Helical" evidence="6">
    <location>
        <begin position="334"/>
        <end position="356"/>
    </location>
</feature>
<name>A0A348HIE5_9GAMM</name>
<dbReference type="Gene3D" id="1.20.1250.20">
    <property type="entry name" value="MFS general substrate transporter like domains"/>
    <property type="match status" value="1"/>
</dbReference>
<dbReference type="CDD" id="cd17324">
    <property type="entry name" value="MFS_NepI_like"/>
    <property type="match status" value="1"/>
</dbReference>
<dbReference type="InterPro" id="IPR050189">
    <property type="entry name" value="MFS_Efflux_Transporters"/>
</dbReference>
<evidence type="ECO:0000256" key="2">
    <source>
        <dbReference type="ARBA" id="ARBA00022475"/>
    </source>
</evidence>
<feature type="transmembrane region" description="Helical" evidence="6">
    <location>
        <begin position="53"/>
        <end position="72"/>
    </location>
</feature>
<dbReference type="EMBL" id="AP018933">
    <property type="protein sequence ID" value="BBG31397.1"/>
    <property type="molecule type" value="Genomic_DNA"/>
</dbReference>
<feature type="transmembrane region" description="Helical" evidence="6">
    <location>
        <begin position="362"/>
        <end position="383"/>
    </location>
</feature>